<evidence type="ECO:0000256" key="5">
    <source>
        <dbReference type="ARBA" id="ARBA00023214"/>
    </source>
</evidence>
<reference evidence="9" key="1">
    <citation type="submission" date="2015-07" db="EMBL/GenBank/DDBJ databases">
        <title>MeaNS - Measles Nucleotide Surveillance Program.</title>
        <authorList>
            <person name="Tran T."/>
            <person name="Druce J."/>
        </authorList>
    </citation>
    <scope>NUCLEOTIDE SEQUENCE</scope>
    <source>
        <strain evidence="9">UCB-OBI-ISO-001</strain>
        <tissue evidence="9">Gonad</tissue>
    </source>
</reference>
<keyword evidence="5" id="KW-0868">Chloride</keyword>
<evidence type="ECO:0000256" key="2">
    <source>
        <dbReference type="ARBA" id="ARBA00022737"/>
    </source>
</evidence>
<evidence type="ECO:0000256" key="4">
    <source>
        <dbReference type="ARBA" id="ARBA00023122"/>
    </source>
</evidence>
<dbReference type="AlphaFoldDB" id="A0A0L8GTH4"/>
<proteinExistence type="predicted"/>
<dbReference type="EMBL" id="KQ420471">
    <property type="protein sequence ID" value="KOF80187.1"/>
    <property type="molecule type" value="Genomic_DNA"/>
</dbReference>
<keyword evidence="1" id="KW-0813">Transport</keyword>
<evidence type="ECO:0000313" key="9">
    <source>
        <dbReference type="EMBL" id="KOF80187.1"/>
    </source>
</evidence>
<dbReference type="GO" id="GO:0015108">
    <property type="term" value="F:chloride transmembrane transporter activity"/>
    <property type="evidence" value="ECO:0007669"/>
    <property type="project" value="TreeGrafter"/>
</dbReference>
<feature type="region of interest" description="Disordered" evidence="7">
    <location>
        <begin position="1"/>
        <end position="21"/>
    </location>
</feature>
<keyword evidence="3" id="KW-0406">Ion transport</keyword>
<accession>A0A0L8GTH4</accession>
<dbReference type="PROSITE" id="PS51371">
    <property type="entry name" value="CBS"/>
    <property type="match status" value="1"/>
</dbReference>
<evidence type="ECO:0000256" key="3">
    <source>
        <dbReference type="ARBA" id="ARBA00023065"/>
    </source>
</evidence>
<dbReference type="PANTHER" id="PTHR11689">
    <property type="entry name" value="CHLORIDE CHANNEL PROTEIN CLC FAMILY MEMBER"/>
    <property type="match status" value="1"/>
</dbReference>
<dbReference type="PANTHER" id="PTHR11689:SF158">
    <property type="entry name" value="H(+)_CL(-) EXCHANGE TRANSPORTER 6"/>
    <property type="match status" value="1"/>
</dbReference>
<evidence type="ECO:0000256" key="6">
    <source>
        <dbReference type="PROSITE-ProRule" id="PRU00703"/>
    </source>
</evidence>
<feature type="domain" description="CBS" evidence="8">
    <location>
        <begin position="25"/>
        <end position="66"/>
    </location>
</feature>
<sequence length="66" mass="7698">MEEEIEKTSRKEVIEKEKEDVSPYMNPCPYTVYPNTPVSQVFQLFRSMGLRHLPVVSHDGEVRTKS</sequence>
<keyword evidence="2" id="KW-0677">Repeat</keyword>
<keyword evidence="4 6" id="KW-0129">CBS domain</keyword>
<evidence type="ECO:0000256" key="1">
    <source>
        <dbReference type="ARBA" id="ARBA00022448"/>
    </source>
</evidence>
<dbReference type="InterPro" id="IPR051280">
    <property type="entry name" value="Cl-channel/antiporter"/>
</dbReference>
<evidence type="ECO:0000259" key="8">
    <source>
        <dbReference type="PROSITE" id="PS51371"/>
    </source>
</evidence>
<protein>
    <recommendedName>
        <fullName evidence="8">CBS domain-containing protein</fullName>
    </recommendedName>
</protein>
<dbReference type="InterPro" id="IPR000644">
    <property type="entry name" value="CBS_dom"/>
</dbReference>
<dbReference type="Gene3D" id="3.10.580.10">
    <property type="entry name" value="CBS-domain"/>
    <property type="match status" value="1"/>
</dbReference>
<name>A0A0L8GTH4_OCTBM</name>
<dbReference type="OrthoDB" id="428525at2759"/>
<dbReference type="SUPFAM" id="SSF54631">
    <property type="entry name" value="CBS-domain pair"/>
    <property type="match status" value="1"/>
</dbReference>
<gene>
    <name evidence="9" type="ORF">OCBIM_22028317mg</name>
</gene>
<dbReference type="Pfam" id="PF00571">
    <property type="entry name" value="CBS"/>
    <property type="match status" value="1"/>
</dbReference>
<evidence type="ECO:0000256" key="7">
    <source>
        <dbReference type="SAM" id="MobiDB-lite"/>
    </source>
</evidence>
<dbReference type="InterPro" id="IPR046342">
    <property type="entry name" value="CBS_dom_sf"/>
</dbReference>
<organism evidence="9">
    <name type="scientific">Octopus bimaculoides</name>
    <name type="common">California two-spotted octopus</name>
    <dbReference type="NCBI Taxonomy" id="37653"/>
    <lineage>
        <taxon>Eukaryota</taxon>
        <taxon>Metazoa</taxon>
        <taxon>Spiralia</taxon>
        <taxon>Lophotrochozoa</taxon>
        <taxon>Mollusca</taxon>
        <taxon>Cephalopoda</taxon>
        <taxon>Coleoidea</taxon>
        <taxon>Octopodiformes</taxon>
        <taxon>Octopoda</taxon>
        <taxon>Incirrata</taxon>
        <taxon>Octopodidae</taxon>
        <taxon>Octopus</taxon>
    </lineage>
</organism>
<dbReference type="GO" id="GO:0005765">
    <property type="term" value="C:lysosomal membrane"/>
    <property type="evidence" value="ECO:0007669"/>
    <property type="project" value="TreeGrafter"/>
</dbReference>